<feature type="transmembrane region" description="Helical" evidence="2">
    <location>
        <begin position="298"/>
        <end position="315"/>
    </location>
</feature>
<feature type="compositionally biased region" description="Basic and acidic residues" evidence="1">
    <location>
        <begin position="158"/>
        <end position="171"/>
    </location>
</feature>
<gene>
    <name evidence="4" type="ORF">N7G274_003070</name>
</gene>
<keyword evidence="5" id="KW-1185">Reference proteome</keyword>
<keyword evidence="2" id="KW-1133">Transmembrane helix</keyword>
<dbReference type="EMBL" id="JBEFKJ010000009">
    <property type="protein sequence ID" value="KAL2044365.1"/>
    <property type="molecule type" value="Genomic_DNA"/>
</dbReference>
<organism evidence="4 5">
    <name type="scientific">Stereocaulon virgatum</name>
    <dbReference type="NCBI Taxonomy" id="373712"/>
    <lineage>
        <taxon>Eukaryota</taxon>
        <taxon>Fungi</taxon>
        <taxon>Dikarya</taxon>
        <taxon>Ascomycota</taxon>
        <taxon>Pezizomycotina</taxon>
        <taxon>Lecanoromycetes</taxon>
        <taxon>OSLEUM clade</taxon>
        <taxon>Lecanoromycetidae</taxon>
        <taxon>Lecanorales</taxon>
        <taxon>Lecanorineae</taxon>
        <taxon>Stereocaulaceae</taxon>
        <taxon>Stereocaulon</taxon>
    </lineage>
</organism>
<feature type="compositionally biased region" description="Polar residues" evidence="1">
    <location>
        <begin position="1"/>
        <end position="20"/>
    </location>
</feature>
<keyword evidence="2" id="KW-0472">Membrane</keyword>
<feature type="transmembrane region" description="Helical" evidence="2">
    <location>
        <begin position="377"/>
        <end position="399"/>
    </location>
</feature>
<feature type="transmembrane region" description="Helical" evidence="2">
    <location>
        <begin position="406"/>
        <end position="425"/>
    </location>
</feature>
<comment type="caution">
    <text evidence="4">The sequence shown here is derived from an EMBL/GenBank/DDBJ whole genome shotgun (WGS) entry which is preliminary data.</text>
</comment>
<reference evidence="4 5" key="1">
    <citation type="submission" date="2024-09" db="EMBL/GenBank/DDBJ databases">
        <title>Rethinking Asexuality: The Enigmatic Case of Functional Sexual Genes in Lepraria (Stereocaulaceae).</title>
        <authorList>
            <person name="Doellman M."/>
            <person name="Sun Y."/>
            <person name="Barcenas-Pena A."/>
            <person name="Lumbsch H.T."/>
            <person name="Grewe F."/>
        </authorList>
    </citation>
    <scope>NUCLEOTIDE SEQUENCE [LARGE SCALE GENOMIC DNA]</scope>
    <source>
        <strain evidence="4 5">Mercado 3170</strain>
    </source>
</reference>
<evidence type="ECO:0000313" key="5">
    <source>
        <dbReference type="Proteomes" id="UP001590950"/>
    </source>
</evidence>
<feature type="transmembrane region" description="Helical" evidence="2">
    <location>
        <begin position="275"/>
        <end position="292"/>
    </location>
</feature>
<sequence>MAQLPQTPLSSGPRTGQSEWQLPLPDIDDDEPLAEVLRQLSGFFVDAIEAPHTFEQLRTASIGHILKPLIRSLSERCHHPDVISALLILKWRFASGEQDDRGVNEARGYACEIVAWNFLAHLPEHELIDYLLHELTTLQFDSPNAPADAEEVVQEDVQSSRRPEDGNDVERSGLLWGRGPAVTQTSLKDPRMVTENDEPLSSFIGLNALEIAAVIEAKQFLSQRVVQKVVDDIWNGRIIFWESLSVHTKKKAKIYNSGRADPYCRLRVPKYQKSFEAMFFALFLVLYYAVLVERKPENFTVVEGFLYVWIAAFAYDEFGEFQDAGSSFYGTDFWSLWDLGIIGIGFAYMISRVIGLAKNDAYITDVAFDILSLEAVFLLPRVCALLSLIPFFGTLIPCLKEMTKDFIKFLGIVVILFCAFLTTFTMLARGEFTANEMLWTMINIFFGSSYLGFDIATKISPALGPALMLCFVVLTNILLLTSLIAILSQVFTKVMNHAREEYLYQYSVFVLEASASRRLTYYFPPLNLVPLLLFRPLRLCLPSEQIRSARIVLLKVTHFPYIASIWFYEELNAVMNRWQTSSRFQKRLHFVNADQNTPIPHLQPHLRSRSELSVPKTPASGGRPGQGLSESDIAVVLRRIDERLAKLERKLDRPGT</sequence>
<dbReference type="PANTHER" id="PTHR35859:SF5">
    <property type="entry name" value="ION TRANSPORT DOMAIN-CONTAINING PROTEIN"/>
    <property type="match status" value="1"/>
</dbReference>
<dbReference type="PANTHER" id="PTHR35859">
    <property type="entry name" value="NONSELECTIVE CATION CHANNEL PROTEIN"/>
    <property type="match status" value="1"/>
</dbReference>
<feature type="domain" description="Calcium channel YVC1-like C-terminal transmembrane" evidence="3">
    <location>
        <begin position="280"/>
        <end position="570"/>
    </location>
</feature>
<dbReference type="InterPro" id="IPR056336">
    <property type="entry name" value="YVC1_C"/>
</dbReference>
<evidence type="ECO:0000259" key="3">
    <source>
        <dbReference type="Pfam" id="PF23317"/>
    </source>
</evidence>
<keyword evidence="2" id="KW-0812">Transmembrane</keyword>
<feature type="region of interest" description="Disordered" evidence="1">
    <location>
        <begin position="1"/>
        <end position="24"/>
    </location>
</feature>
<dbReference type="InterPro" id="IPR052971">
    <property type="entry name" value="TRP_calcium_channel"/>
</dbReference>
<feature type="transmembrane region" description="Helical" evidence="2">
    <location>
        <begin position="437"/>
        <end position="456"/>
    </location>
</feature>
<evidence type="ECO:0000313" key="4">
    <source>
        <dbReference type="EMBL" id="KAL2044365.1"/>
    </source>
</evidence>
<evidence type="ECO:0000256" key="2">
    <source>
        <dbReference type="SAM" id="Phobius"/>
    </source>
</evidence>
<name>A0ABR4AFZ4_9LECA</name>
<feature type="transmembrane region" description="Helical" evidence="2">
    <location>
        <begin position="468"/>
        <end position="491"/>
    </location>
</feature>
<accession>A0ABR4AFZ4</accession>
<dbReference type="Proteomes" id="UP001590950">
    <property type="component" value="Unassembled WGS sequence"/>
</dbReference>
<evidence type="ECO:0000256" key="1">
    <source>
        <dbReference type="SAM" id="MobiDB-lite"/>
    </source>
</evidence>
<feature type="region of interest" description="Disordered" evidence="1">
    <location>
        <begin position="599"/>
        <end position="630"/>
    </location>
</feature>
<proteinExistence type="predicted"/>
<feature type="transmembrane region" description="Helical" evidence="2">
    <location>
        <begin position="336"/>
        <end position="357"/>
    </location>
</feature>
<feature type="region of interest" description="Disordered" evidence="1">
    <location>
        <begin position="146"/>
        <end position="174"/>
    </location>
</feature>
<dbReference type="Pfam" id="PF23317">
    <property type="entry name" value="YVC1_C"/>
    <property type="match status" value="1"/>
</dbReference>
<protein>
    <recommendedName>
        <fullName evidence="3">Calcium channel YVC1-like C-terminal transmembrane domain-containing protein</fullName>
    </recommendedName>
</protein>